<dbReference type="GO" id="GO:0006888">
    <property type="term" value="P:endoplasmic reticulum to Golgi vesicle-mediated transport"/>
    <property type="evidence" value="ECO:0000318"/>
    <property type="project" value="GO_Central"/>
</dbReference>
<protein>
    <submittedName>
        <fullName evidence="12">Protein YIF1A, putative</fullName>
    </submittedName>
</protein>
<keyword evidence="6" id="KW-0256">Endoplasmic reticulum</keyword>
<keyword evidence="4" id="KW-0813">Transport</keyword>
<accession>B9STT2</accession>
<proteinExistence type="inferred from homology"/>
<evidence type="ECO:0000256" key="3">
    <source>
        <dbReference type="ARBA" id="ARBA00009727"/>
    </source>
</evidence>
<dbReference type="PANTHER" id="PTHR14083">
    <property type="entry name" value="YIP1 INTERACTING FACTOR HOMOLOG YIF1 PROTEIN"/>
    <property type="match status" value="1"/>
</dbReference>
<gene>
    <name evidence="12" type="ORF">RCOM_0623710</name>
</gene>
<evidence type="ECO:0000313" key="13">
    <source>
        <dbReference type="Proteomes" id="UP000008311"/>
    </source>
</evidence>
<dbReference type="PANTHER" id="PTHR14083:SF3">
    <property type="entry name" value="PROTEIN YIF1B-LIKE"/>
    <property type="match status" value="1"/>
</dbReference>
<evidence type="ECO:0000256" key="1">
    <source>
        <dbReference type="ARBA" id="ARBA00004477"/>
    </source>
</evidence>
<keyword evidence="5 11" id="KW-0812">Transmembrane</keyword>
<evidence type="ECO:0000256" key="8">
    <source>
        <dbReference type="ARBA" id="ARBA00022989"/>
    </source>
</evidence>
<dbReference type="STRING" id="3988.B9STT2"/>
<keyword evidence="7" id="KW-0653">Protein transport</keyword>
<reference evidence="13" key="1">
    <citation type="journal article" date="2010" name="Nat. Biotechnol.">
        <title>Draft genome sequence of the oilseed species Ricinus communis.</title>
        <authorList>
            <person name="Chan A.P."/>
            <person name="Crabtree J."/>
            <person name="Zhao Q."/>
            <person name="Lorenzi H."/>
            <person name="Orvis J."/>
            <person name="Puiu D."/>
            <person name="Melake-Berhan A."/>
            <person name="Jones K.M."/>
            <person name="Redman J."/>
            <person name="Chen G."/>
            <person name="Cahoon E.B."/>
            <person name="Gedil M."/>
            <person name="Stanke M."/>
            <person name="Haas B.J."/>
            <person name="Wortman J.R."/>
            <person name="Fraser-Liggett C.M."/>
            <person name="Ravel J."/>
            <person name="Rabinowicz P.D."/>
        </authorList>
    </citation>
    <scope>NUCLEOTIDE SEQUENCE [LARGE SCALE GENOMIC DNA]</scope>
    <source>
        <strain evidence="13">cv. Hale</strain>
    </source>
</reference>
<dbReference type="InterPro" id="IPR005578">
    <property type="entry name" value="Yif1_fam"/>
</dbReference>
<feature type="transmembrane region" description="Helical" evidence="11">
    <location>
        <begin position="255"/>
        <end position="272"/>
    </location>
</feature>
<dbReference type="GO" id="GO:0000139">
    <property type="term" value="C:Golgi membrane"/>
    <property type="evidence" value="ECO:0000318"/>
    <property type="project" value="GO_Central"/>
</dbReference>
<keyword evidence="10 11" id="KW-0472">Membrane</keyword>
<evidence type="ECO:0000256" key="2">
    <source>
        <dbReference type="ARBA" id="ARBA00004653"/>
    </source>
</evidence>
<evidence type="ECO:0000256" key="9">
    <source>
        <dbReference type="ARBA" id="ARBA00023034"/>
    </source>
</evidence>
<dbReference type="eggNOG" id="KOG3094">
    <property type="taxonomic scope" value="Eukaryota"/>
</dbReference>
<feature type="transmembrane region" description="Helical" evidence="11">
    <location>
        <begin position="191"/>
        <end position="210"/>
    </location>
</feature>
<evidence type="ECO:0000256" key="4">
    <source>
        <dbReference type="ARBA" id="ARBA00022448"/>
    </source>
</evidence>
<organism evidence="12 13">
    <name type="scientific">Ricinus communis</name>
    <name type="common">Castor bean</name>
    <dbReference type="NCBI Taxonomy" id="3988"/>
    <lineage>
        <taxon>Eukaryota</taxon>
        <taxon>Viridiplantae</taxon>
        <taxon>Streptophyta</taxon>
        <taxon>Embryophyta</taxon>
        <taxon>Tracheophyta</taxon>
        <taxon>Spermatophyta</taxon>
        <taxon>Magnoliopsida</taxon>
        <taxon>eudicotyledons</taxon>
        <taxon>Gunneridae</taxon>
        <taxon>Pentapetalae</taxon>
        <taxon>rosids</taxon>
        <taxon>fabids</taxon>
        <taxon>Malpighiales</taxon>
        <taxon>Euphorbiaceae</taxon>
        <taxon>Acalyphoideae</taxon>
        <taxon>Acalypheae</taxon>
        <taxon>Ricinus</taxon>
    </lineage>
</organism>
<evidence type="ECO:0000256" key="6">
    <source>
        <dbReference type="ARBA" id="ARBA00022824"/>
    </source>
</evidence>
<dbReference type="Proteomes" id="UP000008311">
    <property type="component" value="Unassembled WGS sequence"/>
</dbReference>
<evidence type="ECO:0000256" key="7">
    <source>
        <dbReference type="ARBA" id="ARBA00022927"/>
    </source>
</evidence>
<dbReference type="Pfam" id="PF03878">
    <property type="entry name" value="YIF1"/>
    <property type="match status" value="1"/>
</dbReference>
<evidence type="ECO:0000256" key="5">
    <source>
        <dbReference type="ARBA" id="ARBA00022692"/>
    </source>
</evidence>
<keyword evidence="9" id="KW-0333">Golgi apparatus</keyword>
<dbReference type="GO" id="GO:0015031">
    <property type="term" value="P:protein transport"/>
    <property type="evidence" value="ECO:0007669"/>
    <property type="project" value="UniProtKB-KW"/>
</dbReference>
<comment type="subcellular location">
    <subcellularLocation>
        <location evidence="1">Endoplasmic reticulum membrane</location>
        <topology evidence="1">Multi-pass membrane protein</topology>
    </subcellularLocation>
    <subcellularLocation>
        <location evidence="2">Golgi apparatus membrane</location>
        <topology evidence="2">Multi-pass membrane protein</topology>
    </subcellularLocation>
</comment>
<dbReference type="InParanoid" id="B9STT2"/>
<dbReference type="EMBL" id="EQ974134">
    <property type="protein sequence ID" value="EEF32997.1"/>
    <property type="molecule type" value="Genomic_DNA"/>
</dbReference>
<evidence type="ECO:0000313" key="12">
    <source>
        <dbReference type="EMBL" id="EEF32997.1"/>
    </source>
</evidence>
<dbReference type="GO" id="GO:0030134">
    <property type="term" value="C:COPII-coated ER to Golgi transport vesicle"/>
    <property type="evidence" value="ECO:0000318"/>
    <property type="project" value="GO_Central"/>
</dbReference>
<feature type="transmembrane region" description="Helical" evidence="11">
    <location>
        <begin position="127"/>
        <end position="147"/>
    </location>
</feature>
<keyword evidence="13" id="KW-1185">Reference proteome</keyword>
<evidence type="ECO:0000256" key="11">
    <source>
        <dbReference type="SAM" id="Phobius"/>
    </source>
</evidence>
<keyword evidence="8 11" id="KW-1133">Transmembrane helix</keyword>
<dbReference type="GO" id="GO:0005789">
    <property type="term" value="C:endoplasmic reticulum membrane"/>
    <property type="evidence" value="ECO:0000318"/>
    <property type="project" value="GO_Central"/>
</dbReference>
<dbReference type="AlphaFoldDB" id="B9STT2"/>
<name>B9STT2_RICCO</name>
<evidence type="ECO:0000256" key="10">
    <source>
        <dbReference type="ARBA" id="ARBA00023136"/>
    </source>
</evidence>
<sequence>MVAAMYGNKGSHAQVFMSPSSSLKEADSFGEAAIIYQAGSDIIRSELGAFGEKLLGPSTAYVQSNFIRKYLSNPQYYFQVNDEYVKNKLKIILFPFLHRGYWVRSIEKVGGQVSYKPPIYDINAPDLYIPFMAFGTYLVLAGILLGINGKFSPEALSVQSTNGLLCWFFQVLLLEATLHTLGNGDVPLLDFVAYTGYTFAAGSAAVLARMACRHCFYTVTLWESFCMGMFFVKVMKRILISEMRSCEKHSSKRHYLLLLVAIAQAPLLFWLGNVGV</sequence>
<comment type="similarity">
    <text evidence="3">Belongs to the YIF1 family.</text>
</comment>
<dbReference type="GO" id="GO:0005793">
    <property type="term" value="C:endoplasmic reticulum-Golgi intermediate compartment"/>
    <property type="evidence" value="ECO:0000318"/>
    <property type="project" value="GO_Central"/>
</dbReference>